<proteinExistence type="predicted"/>
<sequence length="92" mass="11054">MASYRYMLTYQQPPYNGEESSRRQQKRCGNKIPYRWGHPVRLIIQRNGTFTHVTTPEEGLKALKQWDLLVRKQHGRTTSPQRLRQDWKKAKK</sequence>
<accession>A0AAD1RNG0</accession>
<organism evidence="1 2">
    <name type="scientific">Pelobates cultripes</name>
    <name type="common">Western spadefoot toad</name>
    <dbReference type="NCBI Taxonomy" id="61616"/>
    <lineage>
        <taxon>Eukaryota</taxon>
        <taxon>Metazoa</taxon>
        <taxon>Chordata</taxon>
        <taxon>Craniata</taxon>
        <taxon>Vertebrata</taxon>
        <taxon>Euteleostomi</taxon>
        <taxon>Amphibia</taxon>
        <taxon>Batrachia</taxon>
        <taxon>Anura</taxon>
        <taxon>Pelobatoidea</taxon>
        <taxon>Pelobatidae</taxon>
        <taxon>Pelobates</taxon>
    </lineage>
</organism>
<keyword evidence="2" id="KW-1185">Reference proteome</keyword>
<gene>
    <name evidence="1" type="ORF">PECUL_23A026986</name>
</gene>
<protein>
    <submittedName>
        <fullName evidence="1">Uncharacterized protein</fullName>
    </submittedName>
</protein>
<dbReference type="EMBL" id="OW240914">
    <property type="protein sequence ID" value="CAH2273934.1"/>
    <property type="molecule type" value="Genomic_DNA"/>
</dbReference>
<dbReference type="Proteomes" id="UP001295444">
    <property type="component" value="Chromosome 03"/>
</dbReference>
<name>A0AAD1RNG0_PELCU</name>
<evidence type="ECO:0000313" key="1">
    <source>
        <dbReference type="EMBL" id="CAH2273934.1"/>
    </source>
</evidence>
<evidence type="ECO:0000313" key="2">
    <source>
        <dbReference type="Proteomes" id="UP001295444"/>
    </source>
</evidence>
<dbReference type="AlphaFoldDB" id="A0AAD1RNG0"/>
<reference evidence="1" key="1">
    <citation type="submission" date="2022-03" db="EMBL/GenBank/DDBJ databases">
        <authorList>
            <person name="Alioto T."/>
            <person name="Alioto T."/>
            <person name="Gomez Garrido J."/>
        </authorList>
    </citation>
    <scope>NUCLEOTIDE SEQUENCE</scope>
</reference>